<name>A0A8B9CNM4_9AVES</name>
<evidence type="ECO:0000259" key="2">
    <source>
        <dbReference type="Pfam" id="PF00061"/>
    </source>
</evidence>
<dbReference type="Proteomes" id="UP000694426">
    <property type="component" value="Unplaced"/>
</dbReference>
<dbReference type="Pfam" id="PF00061">
    <property type="entry name" value="Lipocalin"/>
    <property type="match status" value="1"/>
</dbReference>
<sequence>MQAPWPGCRGSLWVSWPLGSQKGTGPAWFSGLTAHLCCQIAGKWYVVALASNSEFYLREKDRLKMVMASLSVLGEDKLKVSFAALTPEGCRRRETIFKKTSDEGEVYLSEGGDKMVQVLDTDYKSYAVIFATRVKDGKTLHMLRLYSRRQEVSPAVMALFRRFAKEQSFTDEMIKMLPSQDECRVDEP</sequence>
<dbReference type="PANTHER" id="PTHR11430:SF77">
    <property type="entry name" value="LIPOCALIN-LIKE 1 PROTEIN"/>
    <property type="match status" value="1"/>
</dbReference>
<reference evidence="3" key="1">
    <citation type="submission" date="2025-08" db="UniProtKB">
        <authorList>
            <consortium name="Ensembl"/>
        </authorList>
    </citation>
    <scope>IDENTIFICATION</scope>
</reference>
<protein>
    <recommendedName>
        <fullName evidence="2">Lipocalin/cytosolic fatty-acid binding domain-containing protein</fullName>
    </recommendedName>
</protein>
<keyword evidence="4" id="KW-1185">Reference proteome</keyword>
<dbReference type="PRINTS" id="PR00179">
    <property type="entry name" value="LIPOCALIN"/>
</dbReference>
<proteinExistence type="inferred from homology"/>
<dbReference type="SUPFAM" id="SSF50814">
    <property type="entry name" value="Lipocalins"/>
    <property type="match status" value="1"/>
</dbReference>
<dbReference type="PRINTS" id="PR01254">
    <property type="entry name" value="PGNDSYNTHASE"/>
</dbReference>
<dbReference type="GeneTree" id="ENSGT01050000244868"/>
<dbReference type="PANTHER" id="PTHR11430">
    <property type="entry name" value="LIPOCALIN"/>
    <property type="match status" value="1"/>
</dbReference>
<comment type="similarity">
    <text evidence="1">Belongs to the calycin superfamily. Lipocalin family.</text>
</comment>
<evidence type="ECO:0000313" key="3">
    <source>
        <dbReference type="Ensembl" id="ENSABRP00000021698.1"/>
    </source>
</evidence>
<dbReference type="InterPro" id="IPR002345">
    <property type="entry name" value="Lipocalin"/>
</dbReference>
<evidence type="ECO:0000313" key="4">
    <source>
        <dbReference type="Proteomes" id="UP000694426"/>
    </source>
</evidence>
<reference evidence="3" key="2">
    <citation type="submission" date="2025-09" db="UniProtKB">
        <authorList>
            <consortium name="Ensembl"/>
        </authorList>
    </citation>
    <scope>IDENTIFICATION</scope>
</reference>
<dbReference type="Gene3D" id="2.40.128.20">
    <property type="match status" value="1"/>
</dbReference>
<evidence type="ECO:0000256" key="1">
    <source>
        <dbReference type="ARBA" id="ARBA00006889"/>
    </source>
</evidence>
<dbReference type="GO" id="GO:0036094">
    <property type="term" value="F:small molecule binding"/>
    <property type="evidence" value="ECO:0007669"/>
    <property type="project" value="InterPro"/>
</dbReference>
<dbReference type="InterPro" id="IPR000566">
    <property type="entry name" value="Lipocln_cytosolic_FA-bd_dom"/>
</dbReference>
<dbReference type="AlphaFoldDB" id="A0A8B9CNM4"/>
<organism evidence="3 4">
    <name type="scientific">Anser brachyrhynchus</name>
    <name type="common">Pink-footed goose</name>
    <dbReference type="NCBI Taxonomy" id="132585"/>
    <lineage>
        <taxon>Eukaryota</taxon>
        <taxon>Metazoa</taxon>
        <taxon>Chordata</taxon>
        <taxon>Craniata</taxon>
        <taxon>Vertebrata</taxon>
        <taxon>Euteleostomi</taxon>
        <taxon>Archelosauria</taxon>
        <taxon>Archosauria</taxon>
        <taxon>Dinosauria</taxon>
        <taxon>Saurischia</taxon>
        <taxon>Theropoda</taxon>
        <taxon>Coelurosauria</taxon>
        <taxon>Aves</taxon>
        <taxon>Neognathae</taxon>
        <taxon>Galloanserae</taxon>
        <taxon>Anseriformes</taxon>
        <taxon>Anatidae</taxon>
        <taxon>Anserinae</taxon>
        <taxon>Anser</taxon>
    </lineage>
</organism>
<feature type="domain" description="Lipocalin/cytosolic fatty-acid binding" evidence="2">
    <location>
        <begin position="41"/>
        <end position="178"/>
    </location>
</feature>
<dbReference type="Ensembl" id="ENSABRT00000030544.1">
    <property type="protein sequence ID" value="ENSABRP00000021698.1"/>
    <property type="gene ID" value="ENSABRG00000018425.1"/>
</dbReference>
<dbReference type="InterPro" id="IPR012674">
    <property type="entry name" value="Calycin"/>
</dbReference>
<accession>A0A8B9CNM4</accession>